<evidence type="ECO:0008006" key="2">
    <source>
        <dbReference type="Google" id="ProtNLM"/>
    </source>
</evidence>
<geneLocation type="plasmid" evidence="1">
    <name>pRGRH1813</name>
</geneLocation>
<reference evidence="1" key="2">
    <citation type="submission" date="2015-07" db="EMBL/GenBank/DDBJ databases">
        <title>Plasmids, circular viruses and viroids from rat gut.</title>
        <authorList>
            <person name="Jorgensen T.J."/>
            <person name="Hansen M.A."/>
            <person name="Xu Z."/>
            <person name="Tabak M.A."/>
            <person name="Sorensen S.J."/>
            <person name="Hansen L.H."/>
        </authorList>
    </citation>
    <scope>NUCLEOTIDE SEQUENCE</scope>
    <source>
        <plasmid evidence="1">pRGRH1813</plasmid>
    </source>
</reference>
<reference evidence="1" key="1">
    <citation type="submission" date="2015-06" db="EMBL/GenBank/DDBJ databases">
        <authorList>
            <person name="Joergensen T."/>
        </authorList>
    </citation>
    <scope>NUCLEOTIDE SEQUENCE</scope>
    <source>
        <plasmid evidence="1">pRGRH1813</plasmid>
    </source>
</reference>
<keyword evidence="1" id="KW-0614">Plasmid</keyword>
<name>A0A0H5Q9G1_9ZZZZ</name>
<evidence type="ECO:0000313" key="1">
    <source>
        <dbReference type="EMBL" id="CRY98010.1"/>
    </source>
</evidence>
<dbReference type="AlphaFoldDB" id="A0A0H5Q9G1"/>
<organism evidence="1">
    <name type="scientific">uncultured prokaryote</name>
    <dbReference type="NCBI Taxonomy" id="198431"/>
    <lineage>
        <taxon>unclassified sequences</taxon>
        <taxon>environmental samples</taxon>
    </lineage>
</organism>
<sequence length="98" mass="10751">MAMLTLNGTVQNVYTQPESKDRETGEVRPASLRAQILCENVTQNGEKRLEMVTLKVHTDAFKKLEGQKVRIPVGAFVAGGSIMYYALRNEAQPLTAGA</sequence>
<dbReference type="EMBL" id="LN854312">
    <property type="protein sequence ID" value="CRY98010.1"/>
    <property type="molecule type" value="Genomic_DNA"/>
</dbReference>
<accession>A0A0H5Q9G1</accession>
<protein>
    <recommendedName>
        <fullName evidence="2">Single-stranded DNA-binding protein</fullName>
    </recommendedName>
</protein>
<proteinExistence type="predicted"/>